<accession>A0A9X1YR30</accession>
<evidence type="ECO:0000313" key="2">
    <source>
        <dbReference type="EMBL" id="MCK9796534.1"/>
    </source>
</evidence>
<sequence length="250" mass="27776">MKASLTDFQDAFVAALYGHPSAELKLLAQHPGFAVYRNTVLKGTTDALLANFPTLERLVGSDWLRSAAAIHARTSPPVDARLLYYGEDFARFLDGFEPARELPYLGDVARLDWLWTQVHGAEDEPVLELSALARLSPLQLVSARLKPRAAARWHWAPDCPAYTLWRLNREQRDMPESLDWRSEGALLTRRNGQVHWQAASAGDCAFLEACAAHLPIDLAANLALEVEPTLNLEPLIIRLVCAEAFTAVEP</sequence>
<keyword evidence="2" id="KW-0238">DNA-binding</keyword>
<protein>
    <submittedName>
        <fullName evidence="2">DNA-binding domain-containing protein</fullName>
    </submittedName>
</protein>
<name>A0A9X1YR30_9PSED</name>
<dbReference type="Pfam" id="PF09836">
    <property type="entry name" value="DUF2063"/>
    <property type="match status" value="1"/>
</dbReference>
<proteinExistence type="predicted"/>
<dbReference type="RefSeq" id="WP_123333122.1">
    <property type="nucleotide sequence ID" value="NZ_JALQCW010000004.1"/>
</dbReference>
<dbReference type="EMBL" id="JALQCW010000004">
    <property type="protein sequence ID" value="MCK9796534.1"/>
    <property type="molecule type" value="Genomic_DNA"/>
</dbReference>
<dbReference type="GO" id="GO:0003677">
    <property type="term" value="F:DNA binding"/>
    <property type="evidence" value="ECO:0007669"/>
    <property type="project" value="UniProtKB-KW"/>
</dbReference>
<feature type="domain" description="Putative DNA-binding" evidence="1">
    <location>
        <begin position="8"/>
        <end position="93"/>
    </location>
</feature>
<evidence type="ECO:0000313" key="3">
    <source>
        <dbReference type="Proteomes" id="UP001155059"/>
    </source>
</evidence>
<dbReference type="AlphaFoldDB" id="A0A9X1YR30"/>
<reference evidence="2 3" key="2">
    <citation type="journal article" date="2023" name="Plant Pathol.">
        <title>Dismantling and reorganizing Pseudomonas marginalis sensu#lato.</title>
        <authorList>
            <person name="Sawada H."/>
            <person name="Fujikawa T."/>
            <person name="Satou M."/>
        </authorList>
    </citation>
    <scope>NUCLEOTIDE SEQUENCE [LARGE SCALE GENOMIC DNA]</scope>
    <source>
        <strain evidence="2 3">MAFF 302030</strain>
    </source>
</reference>
<evidence type="ECO:0000259" key="1">
    <source>
        <dbReference type="Pfam" id="PF09836"/>
    </source>
</evidence>
<reference evidence="2 3" key="1">
    <citation type="journal article" date="2022" name="Int. J. Syst. Evol. Microbiol.">
        <title>Pseudomonas aegrilactucae sp. nov. and Pseudomonas morbosilactucae sp. nov., pathogens causing bacterial rot of lettuce in Japan.</title>
        <authorList>
            <person name="Sawada H."/>
            <person name="Fujikawa T."/>
            <person name="Satou M."/>
        </authorList>
    </citation>
    <scope>NUCLEOTIDE SEQUENCE [LARGE SCALE GENOMIC DNA]</scope>
    <source>
        <strain evidence="2 3">MAFF 302030</strain>
    </source>
</reference>
<gene>
    <name evidence="2" type="ORF">M1B34_01920</name>
</gene>
<organism evidence="2 3">
    <name type="scientific">Pseudomonas morbosilactucae</name>
    <dbReference type="NCBI Taxonomy" id="2938197"/>
    <lineage>
        <taxon>Bacteria</taxon>
        <taxon>Pseudomonadati</taxon>
        <taxon>Pseudomonadota</taxon>
        <taxon>Gammaproteobacteria</taxon>
        <taxon>Pseudomonadales</taxon>
        <taxon>Pseudomonadaceae</taxon>
        <taxon>Pseudomonas</taxon>
    </lineage>
</organism>
<dbReference type="Proteomes" id="UP001155059">
    <property type="component" value="Unassembled WGS sequence"/>
</dbReference>
<dbReference type="InterPro" id="IPR018640">
    <property type="entry name" value="DUF2063"/>
</dbReference>
<comment type="caution">
    <text evidence="2">The sequence shown here is derived from an EMBL/GenBank/DDBJ whole genome shotgun (WGS) entry which is preliminary data.</text>
</comment>